<reference evidence="2 3" key="1">
    <citation type="journal article" date="2019" name="Int. J. Syst. Evol. Microbiol.">
        <title>The Global Catalogue of Microorganisms (GCM) 10K type strain sequencing project: providing services to taxonomists for standard genome sequencing and annotation.</title>
        <authorList>
            <consortium name="The Broad Institute Genomics Platform"/>
            <consortium name="The Broad Institute Genome Sequencing Center for Infectious Disease"/>
            <person name="Wu L."/>
            <person name="Ma J."/>
        </authorList>
    </citation>
    <scope>NUCLEOTIDE SEQUENCE [LARGE SCALE GENOMIC DNA]</scope>
    <source>
        <strain evidence="2 3">JCM 17504</strain>
    </source>
</reference>
<dbReference type="SUPFAM" id="SSF50998">
    <property type="entry name" value="Quinoprotein alcohol dehydrogenase-like"/>
    <property type="match status" value="1"/>
</dbReference>
<feature type="domain" description="Pyrrolo-quinoline quinone repeat" evidence="1">
    <location>
        <begin position="102"/>
        <end position="235"/>
    </location>
</feature>
<dbReference type="Proteomes" id="UP001501729">
    <property type="component" value="Unassembled WGS sequence"/>
</dbReference>
<dbReference type="PANTHER" id="PTHR34512:SF30">
    <property type="entry name" value="OUTER MEMBRANE PROTEIN ASSEMBLY FACTOR BAMB"/>
    <property type="match status" value="1"/>
</dbReference>
<evidence type="ECO:0000313" key="3">
    <source>
        <dbReference type="Proteomes" id="UP001501729"/>
    </source>
</evidence>
<dbReference type="GeneID" id="68614391"/>
<name>A0AAV3ULB2_9EURY</name>
<proteinExistence type="predicted"/>
<dbReference type="SMART" id="SM00564">
    <property type="entry name" value="PQQ"/>
    <property type="match status" value="5"/>
</dbReference>
<sequence>MPSRRRFLALGAATAFAGCTTVADDPPKSGTNQSTNPDRHIYGADGEWSSFGCNASNTRSVGDGKVPVNGVEEQWRVEVPHTTYHEPLVVDRRVYQPTPTELRVYDARDGSKLWTKANVETTPFIRGKTIYVGISNRLLALDSKTGETKWKRTFGENALVRSPSMYDSQWLYVPAGETIHRVSSSTGEVEWSRRLFGDILGSSSIYSGYYVVLATEAGKLYLLDPDGIGEGEWNLPSKPQAPPTADTDGVYVNCLDGKTYGITLENQPRLNIDWKVQTGWANGGLAVKKHVYAAGTRGLHAIDPDDGERVWKHDTGDWRWTAPVLGRDTLFVGGDKLYAFDPTPSFRVPGTGPARRFTKSFHGRVGPGPVLNDGTLYVVAQTAKRKFHLLALE</sequence>
<gene>
    <name evidence="2" type="ORF">GCM10025751_37440</name>
</gene>
<dbReference type="InterPro" id="IPR002372">
    <property type="entry name" value="PQQ_rpt_dom"/>
</dbReference>
<dbReference type="InterPro" id="IPR018391">
    <property type="entry name" value="PQQ_b-propeller_rpt"/>
</dbReference>
<dbReference type="AlphaFoldDB" id="A0AAV3ULB2"/>
<dbReference type="EMBL" id="BAABKX010000015">
    <property type="protein sequence ID" value="GAA5056534.1"/>
    <property type="molecule type" value="Genomic_DNA"/>
</dbReference>
<dbReference type="InterPro" id="IPR015943">
    <property type="entry name" value="WD40/YVTN_repeat-like_dom_sf"/>
</dbReference>
<comment type="caution">
    <text evidence="2">The sequence shown here is derived from an EMBL/GenBank/DDBJ whole genome shotgun (WGS) entry which is preliminary data.</text>
</comment>
<feature type="domain" description="Pyrrolo-quinoline quinone repeat" evidence="1">
    <location>
        <begin position="299"/>
        <end position="383"/>
    </location>
</feature>
<dbReference type="PANTHER" id="PTHR34512">
    <property type="entry name" value="CELL SURFACE PROTEIN"/>
    <property type="match status" value="1"/>
</dbReference>
<keyword evidence="3" id="KW-1185">Reference proteome</keyword>
<evidence type="ECO:0000259" key="1">
    <source>
        <dbReference type="Pfam" id="PF13360"/>
    </source>
</evidence>
<protein>
    <recommendedName>
        <fullName evidence="1">Pyrrolo-quinoline quinone repeat domain-containing protein</fullName>
    </recommendedName>
</protein>
<organism evidence="2 3">
    <name type="scientific">Haladaptatus pallidirubidus</name>
    <dbReference type="NCBI Taxonomy" id="1008152"/>
    <lineage>
        <taxon>Archaea</taxon>
        <taxon>Methanobacteriati</taxon>
        <taxon>Methanobacteriota</taxon>
        <taxon>Stenosarchaea group</taxon>
        <taxon>Halobacteria</taxon>
        <taxon>Halobacteriales</taxon>
        <taxon>Haladaptataceae</taxon>
        <taxon>Haladaptatus</taxon>
    </lineage>
</organism>
<evidence type="ECO:0000313" key="2">
    <source>
        <dbReference type="EMBL" id="GAA5056534.1"/>
    </source>
</evidence>
<dbReference type="Pfam" id="PF13360">
    <property type="entry name" value="PQQ_2"/>
    <property type="match status" value="2"/>
</dbReference>
<dbReference type="RefSeq" id="WP_227774128.1">
    <property type="nucleotide sequence ID" value="NZ_BAABKX010000015.1"/>
</dbReference>
<dbReference type="PROSITE" id="PS51257">
    <property type="entry name" value="PROKAR_LIPOPROTEIN"/>
    <property type="match status" value="1"/>
</dbReference>
<dbReference type="Gene3D" id="2.130.10.10">
    <property type="entry name" value="YVTN repeat-like/Quinoprotein amine dehydrogenase"/>
    <property type="match status" value="2"/>
</dbReference>
<accession>A0AAV3ULB2</accession>
<dbReference type="InterPro" id="IPR011047">
    <property type="entry name" value="Quinoprotein_ADH-like_sf"/>
</dbReference>